<comment type="caution">
    <text evidence="3">The sequence shown here is derived from an EMBL/GenBank/DDBJ whole genome shotgun (WGS) entry which is preliminary data.</text>
</comment>
<dbReference type="RefSeq" id="WP_036946025.1">
    <property type="nucleotide sequence ID" value="NZ_LGTC01000001.1"/>
</dbReference>
<evidence type="ECO:0000313" key="4">
    <source>
        <dbReference type="Proteomes" id="UP000036923"/>
    </source>
</evidence>
<evidence type="ECO:0000259" key="2">
    <source>
        <dbReference type="Pfam" id="PF20042"/>
    </source>
</evidence>
<dbReference type="Proteomes" id="UP000036923">
    <property type="component" value="Unassembled WGS sequence"/>
</dbReference>
<accession>A0A0L6JK30</accession>
<name>A0A0L6JK30_9FIRM</name>
<dbReference type="Pfam" id="PF20042">
    <property type="entry name" value="DUF6444"/>
    <property type="match status" value="1"/>
</dbReference>
<dbReference type="EMBL" id="LGTC01000001">
    <property type="protein sequence ID" value="KNY26120.1"/>
    <property type="molecule type" value="Genomic_DNA"/>
</dbReference>
<evidence type="ECO:0000256" key="1">
    <source>
        <dbReference type="SAM" id="MobiDB-lite"/>
    </source>
</evidence>
<feature type="compositionally biased region" description="Low complexity" evidence="1">
    <location>
        <begin position="57"/>
        <end position="74"/>
    </location>
</feature>
<proteinExistence type="predicted"/>
<organism evidence="3 4">
    <name type="scientific">Pseudobacteroides cellulosolvens ATCC 35603 = DSM 2933</name>
    <dbReference type="NCBI Taxonomy" id="398512"/>
    <lineage>
        <taxon>Bacteria</taxon>
        <taxon>Bacillati</taxon>
        <taxon>Bacillota</taxon>
        <taxon>Clostridia</taxon>
        <taxon>Eubacteriales</taxon>
        <taxon>Oscillospiraceae</taxon>
        <taxon>Pseudobacteroides</taxon>
    </lineage>
</organism>
<dbReference type="InterPro" id="IPR045618">
    <property type="entry name" value="DUF6444"/>
</dbReference>
<feature type="region of interest" description="Disordered" evidence="1">
    <location>
        <begin position="52"/>
        <end position="74"/>
    </location>
</feature>
<keyword evidence="4" id="KW-1185">Reference proteome</keyword>
<evidence type="ECO:0000313" key="3">
    <source>
        <dbReference type="EMBL" id="KNY26120.1"/>
    </source>
</evidence>
<dbReference type="AlphaFoldDB" id="A0A0L6JK30"/>
<reference evidence="4" key="1">
    <citation type="submission" date="2015-07" db="EMBL/GenBank/DDBJ databases">
        <title>Near-Complete Genome Sequence of the Cellulolytic Bacterium Bacteroides (Pseudobacteroides) cellulosolvens ATCC 35603.</title>
        <authorList>
            <person name="Dassa B."/>
            <person name="Utturkar S.M."/>
            <person name="Klingeman D.M."/>
            <person name="Hurt R.A."/>
            <person name="Keller M."/>
            <person name="Xu J."/>
            <person name="Reddy Y.H.K."/>
            <person name="Borovok I."/>
            <person name="Grinberg I.R."/>
            <person name="Lamed R."/>
            <person name="Zhivin O."/>
            <person name="Bayer E.A."/>
            <person name="Brown S.D."/>
        </authorList>
    </citation>
    <scope>NUCLEOTIDE SEQUENCE [LARGE SCALE GENOMIC DNA]</scope>
    <source>
        <strain evidence="4">DSM 2933</strain>
    </source>
</reference>
<feature type="domain" description="DUF6444" evidence="2">
    <location>
        <begin position="27"/>
        <end position="69"/>
    </location>
</feature>
<gene>
    <name evidence="3" type="ORF">Bccel_1382</name>
</gene>
<sequence length="74" mass="8090">MDEAFIIKKYNEGINAVIALVNSLLIENAALKESVTNLTSENQKLNQGITEIESRLNKNSSNSGKPPSSRLSEN</sequence>
<protein>
    <recommendedName>
        <fullName evidence="2">DUF6444 domain-containing protein</fullName>
    </recommendedName>
</protein>